<protein>
    <submittedName>
        <fullName evidence="2">Uncharacterized protein</fullName>
    </submittedName>
</protein>
<evidence type="ECO:0000256" key="1">
    <source>
        <dbReference type="SAM" id="SignalP"/>
    </source>
</evidence>
<organism evidence="2 3">
    <name type="scientific">Geobacter pickeringii</name>
    <dbReference type="NCBI Taxonomy" id="345632"/>
    <lineage>
        <taxon>Bacteria</taxon>
        <taxon>Pseudomonadati</taxon>
        <taxon>Thermodesulfobacteriota</taxon>
        <taxon>Desulfuromonadia</taxon>
        <taxon>Geobacterales</taxon>
        <taxon>Geobacteraceae</taxon>
        <taxon>Geobacter</taxon>
    </lineage>
</organism>
<accession>A0A0B5B754</accession>
<proteinExistence type="predicted"/>
<sequence>MKATIRLLVAALLAVTSLPVLATDHQPASKGKDLCLLSYENCPERKDDILELIAKLKREIARGTDVYTPAELRILEQKLEEYQFLLDVLLHHNSR</sequence>
<dbReference type="Proteomes" id="UP000057609">
    <property type="component" value="Chromosome"/>
</dbReference>
<dbReference type="EMBL" id="CP009788">
    <property type="protein sequence ID" value="AJE02338.1"/>
    <property type="molecule type" value="Genomic_DNA"/>
</dbReference>
<dbReference type="AlphaFoldDB" id="A0A0B5B754"/>
<gene>
    <name evidence="2" type="ORF">GPICK_02160</name>
</gene>
<reference evidence="2 3" key="1">
    <citation type="journal article" date="2015" name="Genome Announc.">
        <title>Complete Genome of Geobacter pickeringii G13T, a Metal-Reducing Isolate from Sedimentary Kaolin Deposits.</title>
        <authorList>
            <person name="Badalamenti J.P."/>
            <person name="Bond D.R."/>
        </authorList>
    </citation>
    <scope>NUCLEOTIDE SEQUENCE [LARGE SCALE GENOMIC DNA]</scope>
    <source>
        <strain evidence="2 3">G13</strain>
    </source>
</reference>
<name>A0A0B5B754_9BACT</name>
<keyword evidence="1" id="KW-0732">Signal</keyword>
<keyword evidence="3" id="KW-1185">Reference proteome</keyword>
<dbReference type="RefSeq" id="WP_039740125.1">
    <property type="nucleotide sequence ID" value="NZ_CP009788.1"/>
</dbReference>
<evidence type="ECO:0000313" key="2">
    <source>
        <dbReference type="EMBL" id="AJE02338.1"/>
    </source>
</evidence>
<dbReference type="STRING" id="345632.GPICK_02160"/>
<evidence type="ECO:0000313" key="3">
    <source>
        <dbReference type="Proteomes" id="UP000057609"/>
    </source>
</evidence>
<feature type="signal peptide" evidence="1">
    <location>
        <begin position="1"/>
        <end position="22"/>
    </location>
</feature>
<dbReference type="HOGENOM" id="CLU_174771_1_0_7"/>
<dbReference type="OrthoDB" id="5398674at2"/>
<dbReference type="KEGG" id="gpi:GPICK_02160"/>
<feature type="chain" id="PRO_5002113518" evidence="1">
    <location>
        <begin position="23"/>
        <end position="95"/>
    </location>
</feature>